<dbReference type="EnsemblPlants" id="AVESA.00010b.r2.3AG0403920.1">
    <property type="protein sequence ID" value="AVESA.00010b.r2.3AG0403920.1.CDS"/>
    <property type="gene ID" value="AVESA.00010b.r2.3AG0403920"/>
</dbReference>
<name>A0ACD5V9F3_AVESA</name>
<evidence type="ECO:0000313" key="2">
    <source>
        <dbReference type="Proteomes" id="UP001732700"/>
    </source>
</evidence>
<dbReference type="Proteomes" id="UP001732700">
    <property type="component" value="Chromosome 3A"/>
</dbReference>
<reference evidence="1" key="1">
    <citation type="submission" date="2021-05" db="EMBL/GenBank/DDBJ databases">
        <authorList>
            <person name="Scholz U."/>
            <person name="Mascher M."/>
            <person name="Fiebig A."/>
        </authorList>
    </citation>
    <scope>NUCLEOTIDE SEQUENCE [LARGE SCALE GENOMIC DNA]</scope>
</reference>
<evidence type="ECO:0000313" key="1">
    <source>
        <dbReference type="EnsemblPlants" id="AVESA.00010b.r2.3AG0403920.1.CDS"/>
    </source>
</evidence>
<protein>
    <submittedName>
        <fullName evidence="1">Uncharacterized protein</fullName>
    </submittedName>
</protein>
<proteinExistence type="predicted"/>
<sequence>MDQADSSSGQLQVKAACAKELIDAERPGCIPVMVSIKKAPLSAMTAERPPIDLVLVLHIRKGCPAPVEWRRLLMEAVVVTLGKLGHNDRLAVLADSRARGVRKPEEEMDKELTQSMYAKYWKEVPLMQVSDENCRQVQLSAVNKAIRSETLVVTALELANSMLHNREYRDKENRTAYVIVISNSDEQDIGSLLAWRSLSVHAFGFRDAHNARTMCGIASGSPECTYALLDDERGGMTKAFAACIDRITSAGVANMPIEVKLKCERKVVLEAIDAPRISYFISSEKDVGTIWTSTQQACACVPTTKFIVYLKPREGEEKLNNMDLLKFFTVRVKYGHITTAHAPDGKLLDGKVVVGGNYVVPKVNTMEHRGEVVLVRKGVEIYKEMAAEMVRIKAVKIVADITREEDPNQLIHLVNLAEKLHERWTALLNNSGCGQEAGDLISMLALQMQEMQLRMHNNYFWLEYMLSWQSHQLWQLPLPPLFMDKRATQVDDPPLQLAIFPKDRAWGNEYTVPRQLKVAVRVTAPGLKRCPVDLIAVLDASCACAAGGEKAQKRLRLLVEATELVMTKLHDHMDRLAIMHVNQPDAASLTSLMDMSEESRNKISAMLRSSLVVVSKPPPAMANENATQTSHWREQLHNKAMKLVRKLLSSASVNTALTPPERQSTATVAQSVGGSSNLWKALEGAKQILVNRLQAEKEQRAGFIIVISDSNDDSIIHEAPRRPETDFDCIVHAVSFHDGGPRNTRAMNHIAHCSNGIYAILDDGQYQITNAFTSCINKITSIVVVSTVVTIRCNHDSVVLNSIQSSGQVLRTTDHERKSVSIPAGTFYAGTVRNFIAILDNVGWYEYGMFHKFFKVDVTWRHPLSKKESSLSGEVYVRDASEVFKEVESHLIVANTVTVITDPNLDTKLVADREAKEKDKQVIEQQLMDELRRLFHECSREARDAGEALLAKEMEKLKDNLETERVKMHANQTAGKGLDRTFIEKLLAEPLSYMLSWLSRDF</sequence>
<organism evidence="1 2">
    <name type="scientific">Avena sativa</name>
    <name type="common">Oat</name>
    <dbReference type="NCBI Taxonomy" id="4498"/>
    <lineage>
        <taxon>Eukaryota</taxon>
        <taxon>Viridiplantae</taxon>
        <taxon>Streptophyta</taxon>
        <taxon>Embryophyta</taxon>
        <taxon>Tracheophyta</taxon>
        <taxon>Spermatophyta</taxon>
        <taxon>Magnoliopsida</taxon>
        <taxon>Liliopsida</taxon>
        <taxon>Poales</taxon>
        <taxon>Poaceae</taxon>
        <taxon>BOP clade</taxon>
        <taxon>Pooideae</taxon>
        <taxon>Poodae</taxon>
        <taxon>Poeae</taxon>
        <taxon>Poeae Chloroplast Group 1 (Aveneae type)</taxon>
        <taxon>Aveninae</taxon>
        <taxon>Avena</taxon>
    </lineage>
</organism>
<accession>A0ACD5V9F3</accession>
<keyword evidence="2" id="KW-1185">Reference proteome</keyword>
<reference evidence="1" key="2">
    <citation type="submission" date="2025-09" db="UniProtKB">
        <authorList>
            <consortium name="EnsemblPlants"/>
        </authorList>
    </citation>
    <scope>IDENTIFICATION</scope>
</reference>